<dbReference type="SUPFAM" id="SSF53756">
    <property type="entry name" value="UDP-Glycosyltransferase/glycogen phosphorylase"/>
    <property type="match status" value="1"/>
</dbReference>
<dbReference type="AlphaFoldDB" id="A0A420DV32"/>
<evidence type="ECO:0000259" key="1">
    <source>
        <dbReference type="Pfam" id="PF00534"/>
    </source>
</evidence>
<keyword evidence="3" id="KW-0808">Transferase</keyword>
<reference evidence="3 4" key="1">
    <citation type="submission" date="2018-09" db="EMBL/GenBank/DDBJ databases">
        <title>Genomic Encyclopedia of Archaeal and Bacterial Type Strains, Phase II (KMG-II): from individual species to whole genera.</title>
        <authorList>
            <person name="Goeker M."/>
        </authorList>
    </citation>
    <scope>NUCLEOTIDE SEQUENCE [LARGE SCALE GENOMIC DNA]</scope>
    <source>
        <strain evidence="3 4">DSM 26283</strain>
    </source>
</reference>
<dbReference type="Pfam" id="PF13477">
    <property type="entry name" value="Glyco_trans_4_2"/>
    <property type="match status" value="1"/>
</dbReference>
<proteinExistence type="predicted"/>
<evidence type="ECO:0000313" key="3">
    <source>
        <dbReference type="EMBL" id="RKE97987.1"/>
    </source>
</evidence>
<name>A0A420DV32_9FLAO</name>
<dbReference type="PANTHER" id="PTHR12526">
    <property type="entry name" value="GLYCOSYLTRANSFERASE"/>
    <property type="match status" value="1"/>
</dbReference>
<keyword evidence="4" id="KW-1185">Reference proteome</keyword>
<protein>
    <submittedName>
        <fullName evidence="3">Glycosyl transferase family 4</fullName>
    </submittedName>
</protein>
<feature type="domain" description="Glycosyltransferase subfamily 4-like N-terminal" evidence="2">
    <location>
        <begin position="88"/>
        <end position="161"/>
    </location>
</feature>
<dbReference type="Pfam" id="PF00534">
    <property type="entry name" value="Glycos_transf_1"/>
    <property type="match status" value="1"/>
</dbReference>
<dbReference type="GO" id="GO:0016757">
    <property type="term" value="F:glycosyltransferase activity"/>
    <property type="evidence" value="ECO:0007669"/>
    <property type="project" value="InterPro"/>
</dbReference>
<dbReference type="OrthoDB" id="1411429at2"/>
<comment type="caution">
    <text evidence="3">The sequence shown here is derived from an EMBL/GenBank/DDBJ whole genome shotgun (WGS) entry which is preliminary data.</text>
</comment>
<feature type="domain" description="Glycosyl transferase family 1" evidence="1">
    <location>
        <begin position="216"/>
        <end position="352"/>
    </location>
</feature>
<accession>A0A420DV32</accession>
<organism evidence="3 4">
    <name type="scientific">Ichthyenterobacterium magnum</name>
    <dbReference type="NCBI Taxonomy" id="1230530"/>
    <lineage>
        <taxon>Bacteria</taxon>
        <taxon>Pseudomonadati</taxon>
        <taxon>Bacteroidota</taxon>
        <taxon>Flavobacteriia</taxon>
        <taxon>Flavobacteriales</taxon>
        <taxon>Flavobacteriaceae</taxon>
        <taxon>Ichthyenterobacterium</taxon>
    </lineage>
</organism>
<dbReference type="PANTHER" id="PTHR12526:SF630">
    <property type="entry name" value="GLYCOSYLTRANSFERASE"/>
    <property type="match status" value="1"/>
</dbReference>
<dbReference type="InterPro" id="IPR028098">
    <property type="entry name" value="Glyco_trans_4-like_N"/>
</dbReference>
<sequence>MGKIKILLVAMPSIHFFRWIENLEHSSFELYWFDVLDKGYFKTQTTITQFTHWKKRKFPYIKGEYLLSKKFPKFYNFIKPYLEVSENEALANLIKRIDPDVVHSFEMQSCSYPILKTMNKFLDLKWVYSCWGSDLFFYRTIETHNLKIKAVLNRINYLHADCLRDLKIARALGFKGMSLEVIPGGGGYDINYMSKFKEPLKNRRIILIKGYQHHFGRALSVIKAIASIDSVKQYEVIVFGATTSVVNYIKDKKLKIKVFRTGELTHEEVIKLMGQSLIYIGNSLSDGLPNTLLEAIVMGAFPIQSSPGGVTEEIIEHNKNGLLITDPEDINSIKVLIMSCLQDKDLINYANKINKEFALKRLDHMQIRQRIISIYKDL</sequence>
<evidence type="ECO:0000259" key="2">
    <source>
        <dbReference type="Pfam" id="PF13477"/>
    </source>
</evidence>
<dbReference type="InterPro" id="IPR001296">
    <property type="entry name" value="Glyco_trans_1"/>
</dbReference>
<dbReference type="Gene3D" id="3.40.50.2000">
    <property type="entry name" value="Glycogen Phosphorylase B"/>
    <property type="match status" value="2"/>
</dbReference>
<gene>
    <name evidence="3" type="ORF">BXY80_0052</name>
</gene>
<dbReference type="EMBL" id="RAQJ01000001">
    <property type="protein sequence ID" value="RKE97987.1"/>
    <property type="molecule type" value="Genomic_DNA"/>
</dbReference>
<dbReference type="RefSeq" id="WP_120199223.1">
    <property type="nucleotide sequence ID" value="NZ_RAQJ01000001.1"/>
</dbReference>
<dbReference type="Proteomes" id="UP000284892">
    <property type="component" value="Unassembled WGS sequence"/>
</dbReference>
<evidence type="ECO:0000313" key="4">
    <source>
        <dbReference type="Proteomes" id="UP000284892"/>
    </source>
</evidence>